<evidence type="ECO:0000256" key="2">
    <source>
        <dbReference type="SAM" id="MobiDB-lite"/>
    </source>
</evidence>
<comment type="caution">
    <text evidence="3">The sequence shown here is derived from an EMBL/GenBank/DDBJ whole genome shotgun (WGS) entry which is preliminary data.</text>
</comment>
<keyword evidence="1" id="KW-0175">Coiled coil</keyword>
<dbReference type="RefSeq" id="WP_377788358.1">
    <property type="nucleotide sequence ID" value="NZ_JBHLYQ010000023.1"/>
</dbReference>
<dbReference type="Proteomes" id="UP001589788">
    <property type="component" value="Unassembled WGS sequence"/>
</dbReference>
<proteinExistence type="predicted"/>
<feature type="compositionally biased region" description="Basic and acidic residues" evidence="2">
    <location>
        <begin position="41"/>
        <end position="51"/>
    </location>
</feature>
<reference evidence="3 4" key="1">
    <citation type="submission" date="2024-09" db="EMBL/GenBank/DDBJ databases">
        <authorList>
            <person name="Sun Q."/>
            <person name="Mori K."/>
        </authorList>
    </citation>
    <scope>NUCLEOTIDE SEQUENCE [LARGE SCALE GENOMIC DNA]</scope>
    <source>
        <strain evidence="3 4">JCM 15389</strain>
    </source>
</reference>
<feature type="compositionally biased region" description="Gly residues" evidence="2">
    <location>
        <begin position="349"/>
        <end position="370"/>
    </location>
</feature>
<organism evidence="3 4">
    <name type="scientific">Aciditerrimonas ferrireducens</name>
    <dbReference type="NCBI Taxonomy" id="667306"/>
    <lineage>
        <taxon>Bacteria</taxon>
        <taxon>Bacillati</taxon>
        <taxon>Actinomycetota</taxon>
        <taxon>Acidimicrobiia</taxon>
        <taxon>Acidimicrobiales</taxon>
        <taxon>Acidimicrobiaceae</taxon>
        <taxon>Aciditerrimonas</taxon>
    </lineage>
</organism>
<gene>
    <name evidence="3" type="ORF">ACFFRE_03730</name>
</gene>
<feature type="coiled-coil region" evidence="1">
    <location>
        <begin position="257"/>
        <end position="335"/>
    </location>
</feature>
<keyword evidence="4" id="KW-1185">Reference proteome</keyword>
<feature type="compositionally biased region" description="Low complexity" evidence="2">
    <location>
        <begin position="97"/>
        <end position="111"/>
    </location>
</feature>
<protein>
    <recommendedName>
        <fullName evidence="5">DivIVA domain-containing protein</fullName>
    </recommendedName>
</protein>
<accession>A0ABV6C0Q1</accession>
<evidence type="ECO:0000313" key="3">
    <source>
        <dbReference type="EMBL" id="MFC0081270.1"/>
    </source>
</evidence>
<name>A0ABV6C0Q1_9ACTN</name>
<feature type="region of interest" description="Disordered" evidence="2">
    <location>
        <begin position="1"/>
        <end position="159"/>
    </location>
</feature>
<sequence length="382" mass="40362">MARGSQWGNGSAGVDWRRPPPYDLEEDDAVLARVVEPNVPTEDRSGRRRPAEGPGDDLGGGSEAAGLGQAGQGDTEVAPPSWVSGEERASEGVTVLASSSGAAVAGRPAGVGQPGVGQPGEAPRPSEGTEPRTQAYRLAPTRPTGPASPDPAGAWSPEAGEVELPAFSVVRRGFDPDEVQAYVEDRERQLAFLQGQADAAERQLRNALEQLAAERRRVEELEARLQASEAERLRDPAPPPSIAALGERVSRILEEAWEAAEALRREAEGAAERAREEARAILEQAQVEARRRADKVAAETEQHRRRVLEELEAARAEQQAALAALQERREAAMAELGRIHRFLQDALGGIAGRAGPGTGESGAAEPGGSGAPEAQEGRGEDA</sequence>
<evidence type="ECO:0008006" key="5">
    <source>
        <dbReference type="Google" id="ProtNLM"/>
    </source>
</evidence>
<feature type="compositionally biased region" description="Gly residues" evidence="2">
    <location>
        <begin position="56"/>
        <end position="71"/>
    </location>
</feature>
<feature type="region of interest" description="Disordered" evidence="2">
    <location>
        <begin position="349"/>
        <end position="382"/>
    </location>
</feature>
<feature type="coiled-coil region" evidence="1">
    <location>
        <begin position="183"/>
        <end position="231"/>
    </location>
</feature>
<dbReference type="EMBL" id="JBHLYQ010000023">
    <property type="protein sequence ID" value="MFC0081270.1"/>
    <property type="molecule type" value="Genomic_DNA"/>
</dbReference>
<evidence type="ECO:0000313" key="4">
    <source>
        <dbReference type="Proteomes" id="UP001589788"/>
    </source>
</evidence>
<evidence type="ECO:0000256" key="1">
    <source>
        <dbReference type="SAM" id="Coils"/>
    </source>
</evidence>